<organism evidence="6 7">
    <name type="scientific">Hoeflea prorocentri</name>
    <dbReference type="NCBI Taxonomy" id="1922333"/>
    <lineage>
        <taxon>Bacteria</taxon>
        <taxon>Pseudomonadati</taxon>
        <taxon>Pseudomonadota</taxon>
        <taxon>Alphaproteobacteria</taxon>
        <taxon>Hyphomicrobiales</taxon>
        <taxon>Rhizobiaceae</taxon>
        <taxon>Hoeflea</taxon>
    </lineage>
</organism>
<dbReference type="InterPro" id="IPR005119">
    <property type="entry name" value="LysR_subst-bd"/>
</dbReference>
<evidence type="ECO:0000313" key="6">
    <source>
        <dbReference type="EMBL" id="MDA5400099.1"/>
    </source>
</evidence>
<dbReference type="EMBL" id="JAPJZI010000001">
    <property type="protein sequence ID" value="MDA5400099.1"/>
    <property type="molecule type" value="Genomic_DNA"/>
</dbReference>
<comment type="caution">
    <text evidence="6">The sequence shown here is derived from an EMBL/GenBank/DDBJ whole genome shotgun (WGS) entry which is preliminary data.</text>
</comment>
<protein>
    <submittedName>
        <fullName evidence="6">LysR family transcriptional regulator</fullName>
    </submittedName>
</protein>
<keyword evidence="4" id="KW-0804">Transcription</keyword>
<accession>A0A9X3UKF6</accession>
<dbReference type="Gene3D" id="1.10.10.10">
    <property type="entry name" value="Winged helix-like DNA-binding domain superfamily/Winged helix DNA-binding domain"/>
    <property type="match status" value="1"/>
</dbReference>
<keyword evidence="2" id="KW-0805">Transcription regulation</keyword>
<dbReference type="PANTHER" id="PTHR30419">
    <property type="entry name" value="HTH-TYPE TRANSCRIPTIONAL REGULATOR YBHD"/>
    <property type="match status" value="1"/>
</dbReference>
<reference evidence="6" key="1">
    <citation type="submission" date="2022-11" db="EMBL/GenBank/DDBJ databases">
        <title>Draft genome sequence of Hoeflea poritis E7-10 and Hoeflea prorocentri PM5-8, separated from scleractinian coral Porites lutea and marine dinoflagellate.</title>
        <authorList>
            <person name="Zhang G."/>
            <person name="Wei Q."/>
            <person name="Cai L."/>
        </authorList>
    </citation>
    <scope>NUCLEOTIDE SEQUENCE</scope>
    <source>
        <strain evidence="6">PM5-8</strain>
    </source>
</reference>
<dbReference type="Gene3D" id="3.40.190.290">
    <property type="match status" value="1"/>
</dbReference>
<keyword evidence="3" id="KW-0238">DNA-binding</keyword>
<dbReference type="SUPFAM" id="SSF53850">
    <property type="entry name" value="Periplasmic binding protein-like II"/>
    <property type="match status" value="1"/>
</dbReference>
<dbReference type="InterPro" id="IPR036390">
    <property type="entry name" value="WH_DNA-bd_sf"/>
</dbReference>
<sequence length="324" mass="35369">MWSSKDLSRLSFFGPVGSNRTTMQLQYINLILAIETASSIRGAAVILGKSQPAVSKALRQAEADLGVAIFERGPRGVVPTRHGQVVLRRAHVIKDEMRRLQDEMSQLRGELTGDLTVIVSPLTATRLIPPVMRRFRTRFPAVHVQVNAGNAPSAFRPLREGQCDIVIGPAPQADEANGLTVTRLFRAPISVITGRNSRYAAARSLEELKDADWLLIGPRDRRPVFAQHFAAMGIEAPVPLTTSDSVIALLSMIEDSDLCATFPTPSIKGLEARWRISKIALDEEIKPLPIAISTASLRPLTPAAQFFHDCMCNAAGQLDGVLRP</sequence>
<dbReference type="CDD" id="cd05466">
    <property type="entry name" value="PBP2_LTTR_substrate"/>
    <property type="match status" value="1"/>
</dbReference>
<dbReference type="Pfam" id="PF03466">
    <property type="entry name" value="LysR_substrate"/>
    <property type="match status" value="1"/>
</dbReference>
<comment type="similarity">
    <text evidence="1">Belongs to the LysR transcriptional regulatory family.</text>
</comment>
<dbReference type="SUPFAM" id="SSF46785">
    <property type="entry name" value="Winged helix' DNA-binding domain"/>
    <property type="match status" value="1"/>
</dbReference>
<dbReference type="RefSeq" id="WP_267991506.1">
    <property type="nucleotide sequence ID" value="NZ_JAPJZI010000001.1"/>
</dbReference>
<dbReference type="GO" id="GO:0003700">
    <property type="term" value="F:DNA-binding transcription factor activity"/>
    <property type="evidence" value="ECO:0007669"/>
    <property type="project" value="InterPro"/>
</dbReference>
<dbReference type="InterPro" id="IPR050950">
    <property type="entry name" value="HTH-type_LysR_regulators"/>
</dbReference>
<dbReference type="GO" id="GO:0005829">
    <property type="term" value="C:cytosol"/>
    <property type="evidence" value="ECO:0007669"/>
    <property type="project" value="TreeGrafter"/>
</dbReference>
<dbReference type="GO" id="GO:0003677">
    <property type="term" value="F:DNA binding"/>
    <property type="evidence" value="ECO:0007669"/>
    <property type="project" value="UniProtKB-KW"/>
</dbReference>
<name>A0A9X3UKF6_9HYPH</name>
<evidence type="ECO:0000256" key="4">
    <source>
        <dbReference type="ARBA" id="ARBA00023163"/>
    </source>
</evidence>
<evidence type="ECO:0000256" key="3">
    <source>
        <dbReference type="ARBA" id="ARBA00023125"/>
    </source>
</evidence>
<dbReference type="InterPro" id="IPR000847">
    <property type="entry name" value="LysR_HTH_N"/>
</dbReference>
<keyword evidence="7" id="KW-1185">Reference proteome</keyword>
<dbReference type="PANTHER" id="PTHR30419:SF30">
    <property type="entry name" value="LYSR FAMILY TRANSCRIPTIONAL REGULATOR"/>
    <property type="match status" value="1"/>
</dbReference>
<dbReference type="PROSITE" id="PS50931">
    <property type="entry name" value="HTH_LYSR"/>
    <property type="match status" value="1"/>
</dbReference>
<dbReference type="AlphaFoldDB" id="A0A9X3UKF6"/>
<proteinExistence type="inferred from homology"/>
<gene>
    <name evidence="6" type="ORF">OQ273_16075</name>
</gene>
<dbReference type="Proteomes" id="UP001151234">
    <property type="component" value="Unassembled WGS sequence"/>
</dbReference>
<evidence type="ECO:0000256" key="2">
    <source>
        <dbReference type="ARBA" id="ARBA00023015"/>
    </source>
</evidence>
<evidence type="ECO:0000259" key="5">
    <source>
        <dbReference type="PROSITE" id="PS50931"/>
    </source>
</evidence>
<dbReference type="Pfam" id="PF00126">
    <property type="entry name" value="HTH_1"/>
    <property type="match status" value="1"/>
</dbReference>
<feature type="domain" description="HTH lysR-type" evidence="5">
    <location>
        <begin position="23"/>
        <end position="80"/>
    </location>
</feature>
<evidence type="ECO:0000256" key="1">
    <source>
        <dbReference type="ARBA" id="ARBA00009437"/>
    </source>
</evidence>
<evidence type="ECO:0000313" key="7">
    <source>
        <dbReference type="Proteomes" id="UP001151234"/>
    </source>
</evidence>
<dbReference type="InterPro" id="IPR036388">
    <property type="entry name" value="WH-like_DNA-bd_sf"/>
</dbReference>